<evidence type="ECO:0000259" key="7">
    <source>
        <dbReference type="Pfam" id="PF03918"/>
    </source>
</evidence>
<organism evidence="8 9">
    <name type="scientific">Yoonia litorea</name>
    <dbReference type="NCBI Taxonomy" id="1123755"/>
    <lineage>
        <taxon>Bacteria</taxon>
        <taxon>Pseudomonadati</taxon>
        <taxon>Pseudomonadota</taxon>
        <taxon>Alphaproteobacteria</taxon>
        <taxon>Rhodobacterales</taxon>
        <taxon>Paracoccaceae</taxon>
        <taxon>Yoonia</taxon>
    </lineage>
</organism>
<dbReference type="PANTHER" id="PTHR47870">
    <property type="entry name" value="CYTOCHROME C-TYPE BIOGENESIS PROTEIN CCMH"/>
    <property type="match status" value="1"/>
</dbReference>
<dbReference type="InterPro" id="IPR005616">
    <property type="entry name" value="CcmH/CycL/Ccl2/NrfF_N"/>
</dbReference>
<dbReference type="PANTHER" id="PTHR47870:SF4">
    <property type="entry name" value="CYTOCHROME C-TYPE BIOGENESIS PROTEIN CYCH"/>
    <property type="match status" value="1"/>
</dbReference>
<reference evidence="8 9" key="1">
    <citation type="submission" date="2016-10" db="EMBL/GenBank/DDBJ databases">
        <authorList>
            <person name="de Groot N.N."/>
        </authorList>
    </citation>
    <scope>NUCLEOTIDE SEQUENCE [LARGE SCALE GENOMIC DNA]</scope>
    <source>
        <strain evidence="8 9">DSM 29433</strain>
    </source>
</reference>
<dbReference type="GO" id="GO:0046872">
    <property type="term" value="F:metal ion binding"/>
    <property type="evidence" value="ECO:0007669"/>
    <property type="project" value="UniProtKB-KW"/>
</dbReference>
<evidence type="ECO:0000256" key="1">
    <source>
        <dbReference type="ARBA" id="ARBA00010342"/>
    </source>
</evidence>
<feature type="transmembrane region" description="Helical" evidence="6">
    <location>
        <begin position="101"/>
        <end position="122"/>
    </location>
</feature>
<evidence type="ECO:0000256" key="3">
    <source>
        <dbReference type="ARBA" id="ARBA00022723"/>
    </source>
</evidence>
<evidence type="ECO:0000313" key="8">
    <source>
        <dbReference type="EMBL" id="SFS12743.1"/>
    </source>
</evidence>
<dbReference type="Pfam" id="PF03918">
    <property type="entry name" value="CcmH"/>
    <property type="match status" value="1"/>
</dbReference>
<feature type="domain" description="CcmH/CycL/Ccl2/NrfF N-terminal" evidence="7">
    <location>
        <begin position="6"/>
        <end position="144"/>
    </location>
</feature>
<proteinExistence type="inferred from homology"/>
<evidence type="ECO:0000256" key="2">
    <source>
        <dbReference type="ARBA" id="ARBA00022617"/>
    </source>
</evidence>
<dbReference type="EMBL" id="FOZM01000001">
    <property type="protein sequence ID" value="SFS12743.1"/>
    <property type="molecule type" value="Genomic_DNA"/>
</dbReference>
<gene>
    <name evidence="8" type="ORF">SAMN05444714_1458</name>
</gene>
<keyword evidence="6" id="KW-1133">Transmembrane helix</keyword>
<dbReference type="GO" id="GO:0005886">
    <property type="term" value="C:plasma membrane"/>
    <property type="evidence" value="ECO:0007669"/>
    <property type="project" value="TreeGrafter"/>
</dbReference>
<name>A0A1I6MAV4_9RHOB</name>
<dbReference type="CDD" id="cd16378">
    <property type="entry name" value="CcmH_N"/>
    <property type="match status" value="1"/>
</dbReference>
<evidence type="ECO:0000313" key="9">
    <source>
        <dbReference type="Proteomes" id="UP000198926"/>
    </source>
</evidence>
<evidence type="ECO:0000256" key="5">
    <source>
        <dbReference type="ARBA" id="ARBA00023004"/>
    </source>
</evidence>
<comment type="function">
    <text evidence="6">Possible subunit of a heme lyase.</text>
</comment>
<keyword evidence="9" id="KW-1185">Reference proteome</keyword>
<keyword evidence="6" id="KW-0472">Membrane</keyword>
<comment type="similarity">
    <text evidence="1 6">Belongs to the CcmH/CycL/Ccl2/NrfF family.</text>
</comment>
<keyword evidence="5 6" id="KW-0408">Iron</keyword>
<feature type="chain" id="PRO_5011330118" description="Cytochrome c-type biogenesis protein" evidence="6">
    <location>
        <begin position="18"/>
        <end position="146"/>
    </location>
</feature>
<feature type="signal peptide" evidence="6">
    <location>
        <begin position="1"/>
        <end position="17"/>
    </location>
</feature>
<dbReference type="AlphaFoldDB" id="A0A1I6MAV4"/>
<dbReference type="RefSeq" id="WP_090205800.1">
    <property type="nucleotide sequence ID" value="NZ_FOZM01000001.1"/>
</dbReference>
<dbReference type="Proteomes" id="UP000198926">
    <property type="component" value="Unassembled WGS sequence"/>
</dbReference>
<dbReference type="OrthoDB" id="9804975at2"/>
<keyword evidence="4 6" id="KW-0732">Signal</keyword>
<dbReference type="InterPro" id="IPR038297">
    <property type="entry name" value="CcmH/CycL/NrfF/Ccl2_sf"/>
</dbReference>
<accession>A0A1I6MAV4</accession>
<keyword evidence="2 6" id="KW-0349">Heme</keyword>
<keyword evidence="3 6" id="KW-0479">Metal-binding</keyword>
<evidence type="ECO:0000256" key="6">
    <source>
        <dbReference type="RuleBase" id="RU364112"/>
    </source>
</evidence>
<evidence type="ECO:0000256" key="4">
    <source>
        <dbReference type="ARBA" id="ARBA00022729"/>
    </source>
</evidence>
<dbReference type="InterPro" id="IPR051263">
    <property type="entry name" value="C-type_cytochrome_biogenesis"/>
</dbReference>
<protein>
    <recommendedName>
        <fullName evidence="6">Cytochrome c-type biogenesis protein</fullName>
    </recommendedName>
</protein>
<keyword evidence="6" id="KW-0812">Transmembrane</keyword>
<dbReference type="STRING" id="1123755.SAMN05444714_1458"/>
<sequence length="146" mass="16218">MKRLLMVFALLAAPLWAVEPDEVLDDPVLEERARELSQGLRCPVCRNESIDESNATLAKELRIVLRERLVAGDTDEEAVDFMVARYGEFVLLRPDTSGANIVLWLAAPAFLLIALGIGWTAIRSKRSTPTALTEAEQAELDKILRS</sequence>
<dbReference type="Gene3D" id="1.10.8.640">
    <property type="entry name" value="Cytochrome C biogenesis protein"/>
    <property type="match status" value="1"/>
</dbReference>